<feature type="domain" description="ABM" evidence="1">
    <location>
        <begin position="6"/>
        <end position="76"/>
    </location>
</feature>
<keyword evidence="2" id="KW-0560">Oxidoreductase</keyword>
<dbReference type="GO" id="GO:0004497">
    <property type="term" value="F:monooxygenase activity"/>
    <property type="evidence" value="ECO:0007669"/>
    <property type="project" value="UniProtKB-KW"/>
</dbReference>
<comment type="caution">
    <text evidence="2">The sequence shown here is derived from an EMBL/GenBank/DDBJ whole genome shotgun (WGS) entry which is preliminary data.</text>
</comment>
<dbReference type="Pfam" id="PF03992">
    <property type="entry name" value="ABM"/>
    <property type="match status" value="1"/>
</dbReference>
<organism evidence="2 3">
    <name type="scientific">Robiginitalea aurantiaca</name>
    <dbReference type="NCBI Taxonomy" id="3056915"/>
    <lineage>
        <taxon>Bacteria</taxon>
        <taxon>Pseudomonadati</taxon>
        <taxon>Bacteroidota</taxon>
        <taxon>Flavobacteriia</taxon>
        <taxon>Flavobacteriales</taxon>
        <taxon>Flavobacteriaceae</taxon>
        <taxon>Robiginitalea</taxon>
    </lineage>
</organism>
<dbReference type="InterPro" id="IPR011008">
    <property type="entry name" value="Dimeric_a/b-barrel"/>
</dbReference>
<dbReference type="InterPro" id="IPR007138">
    <property type="entry name" value="ABM_dom"/>
</dbReference>
<dbReference type="Proteomes" id="UP001174839">
    <property type="component" value="Unassembled WGS sequence"/>
</dbReference>
<accession>A0ABT7WED1</accession>
<keyword evidence="2" id="KW-0503">Monooxygenase</keyword>
<dbReference type="EMBL" id="JAUDUY010000003">
    <property type="protein sequence ID" value="MDM9631258.1"/>
    <property type="molecule type" value="Genomic_DNA"/>
</dbReference>
<dbReference type="SUPFAM" id="SSF54909">
    <property type="entry name" value="Dimeric alpha+beta barrel"/>
    <property type="match status" value="1"/>
</dbReference>
<evidence type="ECO:0000313" key="2">
    <source>
        <dbReference type="EMBL" id="MDM9631258.1"/>
    </source>
</evidence>
<protein>
    <submittedName>
        <fullName evidence="2">Antibiotic biosynthesis monooxygenase</fullName>
        <ecNumber evidence="2">1.14.-.-</ecNumber>
    </submittedName>
</protein>
<dbReference type="Gene3D" id="3.30.70.100">
    <property type="match status" value="1"/>
</dbReference>
<dbReference type="EC" id="1.14.-.-" evidence="2"/>
<dbReference type="PANTHER" id="PTHR37811:SF2">
    <property type="entry name" value="ABM DOMAIN-CONTAINING PROTEIN"/>
    <property type="match status" value="1"/>
</dbReference>
<name>A0ABT7WED1_9FLAO</name>
<dbReference type="RefSeq" id="WP_289724620.1">
    <property type="nucleotide sequence ID" value="NZ_JAUDUY010000003.1"/>
</dbReference>
<dbReference type="PANTHER" id="PTHR37811">
    <property type="entry name" value="BLL5343 PROTEIN"/>
    <property type="match status" value="1"/>
</dbReference>
<evidence type="ECO:0000313" key="3">
    <source>
        <dbReference type="Proteomes" id="UP001174839"/>
    </source>
</evidence>
<keyword evidence="3" id="KW-1185">Reference proteome</keyword>
<gene>
    <name evidence="2" type="ORF">QU605_07245</name>
</gene>
<evidence type="ECO:0000259" key="1">
    <source>
        <dbReference type="Pfam" id="PF03992"/>
    </source>
</evidence>
<proteinExistence type="predicted"/>
<dbReference type="InterPro" id="IPR052936">
    <property type="entry name" value="Jasmonate_Hydroxylase-like"/>
</dbReference>
<reference evidence="2" key="1">
    <citation type="submission" date="2023-06" db="EMBL/GenBank/DDBJ databases">
        <title>Robiginitalea aurantiacus sp. nov. and Algoriphagus sediminis sp. nov., isolated from coastal sediment.</title>
        <authorList>
            <person name="Zhou Z.Y."/>
            <person name="An J."/>
            <person name="Jia Y.W."/>
            <person name="Du Z.J."/>
        </authorList>
    </citation>
    <scope>NUCLEOTIDE SEQUENCE</scope>
    <source>
        <strain evidence="2">M39</strain>
    </source>
</reference>
<sequence length="111" mass="12798">MTAGYYAVIFTSKRTSGDESAYAEMAQRMHDLAASQPGFLGVEYARDTLGITVSYWDSLKSIADWKTNAEHLIAQERGRKYWYESYRIRICKVEREYDFQKQPAPGPDSKK</sequence>